<dbReference type="Pfam" id="PF03459">
    <property type="entry name" value="TOBE"/>
    <property type="match status" value="1"/>
</dbReference>
<dbReference type="PROSITE" id="PS51866">
    <property type="entry name" value="MOP"/>
    <property type="match status" value="1"/>
</dbReference>
<name>A0ABU1DK27_9HYPH</name>
<comment type="caution">
    <text evidence="4">The sequence shown here is derived from an EMBL/GenBank/DDBJ whole genome shotgun (WGS) entry which is preliminary data.</text>
</comment>
<protein>
    <submittedName>
        <fullName evidence="4">TOBE domain-containing protein</fullName>
    </submittedName>
</protein>
<gene>
    <name evidence="4" type="ORF">IHQ68_16600</name>
</gene>
<evidence type="ECO:0000256" key="2">
    <source>
        <dbReference type="PROSITE-ProRule" id="PRU01213"/>
    </source>
</evidence>
<evidence type="ECO:0000313" key="4">
    <source>
        <dbReference type="EMBL" id="MDR4308240.1"/>
    </source>
</evidence>
<feature type="domain" description="Mop" evidence="3">
    <location>
        <begin position="2"/>
        <end position="69"/>
    </location>
</feature>
<dbReference type="EMBL" id="JADBEO010000044">
    <property type="protein sequence ID" value="MDR4308240.1"/>
    <property type="molecule type" value="Genomic_DNA"/>
</dbReference>
<reference evidence="4" key="1">
    <citation type="submission" date="2020-10" db="EMBL/GenBank/DDBJ databases">
        <authorList>
            <person name="Abbas A."/>
            <person name="Razzaq R."/>
            <person name="Waqas M."/>
            <person name="Abbas N."/>
            <person name="Nielsen T.K."/>
            <person name="Hansen L.H."/>
            <person name="Hussain S."/>
            <person name="Shahid M."/>
        </authorList>
    </citation>
    <scope>NUCLEOTIDE SEQUENCE</scope>
    <source>
        <strain evidence="4">S14</strain>
    </source>
</reference>
<dbReference type="RefSeq" id="WP_309393820.1">
    <property type="nucleotide sequence ID" value="NZ_JADBEO010000044.1"/>
</dbReference>
<dbReference type="Gene3D" id="2.40.50.100">
    <property type="match status" value="1"/>
</dbReference>
<dbReference type="Proteomes" id="UP001181622">
    <property type="component" value="Unassembled WGS sequence"/>
</dbReference>
<dbReference type="SUPFAM" id="SSF50331">
    <property type="entry name" value="MOP-like"/>
    <property type="match status" value="1"/>
</dbReference>
<dbReference type="InterPro" id="IPR008995">
    <property type="entry name" value="Mo/tungstate-bd_C_term_dom"/>
</dbReference>
<keyword evidence="5" id="KW-1185">Reference proteome</keyword>
<keyword evidence="1 2" id="KW-0500">Molybdenum</keyword>
<proteinExistence type="predicted"/>
<dbReference type="InterPro" id="IPR005116">
    <property type="entry name" value="Transp-assoc_OB_typ1"/>
</dbReference>
<evidence type="ECO:0000256" key="1">
    <source>
        <dbReference type="ARBA" id="ARBA00022505"/>
    </source>
</evidence>
<sequence>MKHGARNDIPAEVVEIKRGGVMGQVTVRLQGTDYFMSPVMTIDSLNELGLQTGSTVHVLAKAVNVLLVKP</sequence>
<evidence type="ECO:0000313" key="5">
    <source>
        <dbReference type="Proteomes" id="UP001181622"/>
    </source>
</evidence>
<evidence type="ECO:0000259" key="3">
    <source>
        <dbReference type="PROSITE" id="PS51866"/>
    </source>
</evidence>
<dbReference type="InterPro" id="IPR004606">
    <property type="entry name" value="Mop_domain"/>
</dbReference>
<accession>A0ABU1DK27</accession>
<organism evidence="4 5">
    <name type="scientific">Chelatococcus sambhunathii</name>
    <dbReference type="NCBI Taxonomy" id="363953"/>
    <lineage>
        <taxon>Bacteria</taxon>
        <taxon>Pseudomonadati</taxon>
        <taxon>Pseudomonadota</taxon>
        <taxon>Alphaproteobacteria</taxon>
        <taxon>Hyphomicrobiales</taxon>
        <taxon>Chelatococcaceae</taxon>
        <taxon>Chelatococcus</taxon>
    </lineage>
</organism>